<dbReference type="Pfam" id="PF00696">
    <property type="entry name" value="AA_kinase"/>
    <property type="match status" value="1"/>
</dbReference>
<comment type="caution">
    <text evidence="11">Lacks conserved residue(s) required for the propagation of feature annotation.</text>
</comment>
<evidence type="ECO:0000256" key="6">
    <source>
        <dbReference type="ARBA" id="ARBA00022741"/>
    </source>
</evidence>
<dbReference type="GO" id="GO:0044210">
    <property type="term" value="P:'de novo' CTP biosynthetic process"/>
    <property type="evidence" value="ECO:0007669"/>
    <property type="project" value="UniProtKB-UniRule"/>
</dbReference>
<keyword evidence="11" id="KW-0021">Allosteric enzyme</keyword>
<feature type="binding site" evidence="11">
    <location>
        <position position="180"/>
    </location>
    <ligand>
        <name>ATP</name>
        <dbReference type="ChEBI" id="CHEBI:30616"/>
    </ligand>
</feature>
<feature type="binding site" evidence="11">
    <location>
        <position position="177"/>
    </location>
    <ligand>
        <name>ATP</name>
        <dbReference type="ChEBI" id="CHEBI:30616"/>
    </ligand>
</feature>
<dbReference type="PANTHER" id="PTHR42833">
    <property type="entry name" value="URIDYLATE KINASE"/>
    <property type="match status" value="1"/>
</dbReference>
<evidence type="ECO:0000256" key="10">
    <source>
        <dbReference type="ARBA" id="ARBA00047767"/>
    </source>
</evidence>
<dbReference type="InterPro" id="IPR036393">
    <property type="entry name" value="AceGlu_kinase-like_sf"/>
</dbReference>
<comment type="subcellular location">
    <subcellularLocation>
        <location evidence="1 11">Cytoplasm</location>
    </subcellularLocation>
</comment>
<comment type="catalytic activity">
    <reaction evidence="10 11">
        <text>UMP + ATP = UDP + ADP</text>
        <dbReference type="Rhea" id="RHEA:24400"/>
        <dbReference type="ChEBI" id="CHEBI:30616"/>
        <dbReference type="ChEBI" id="CHEBI:57865"/>
        <dbReference type="ChEBI" id="CHEBI:58223"/>
        <dbReference type="ChEBI" id="CHEBI:456216"/>
        <dbReference type="EC" id="2.7.4.22"/>
    </reaction>
</comment>
<keyword evidence="7 11" id="KW-0418">Kinase</keyword>
<keyword evidence="4 11" id="KW-0963">Cytoplasm</keyword>
<feature type="binding site" evidence="11">
    <location>
        <begin position="144"/>
        <end position="151"/>
    </location>
    <ligand>
        <name>UMP</name>
        <dbReference type="ChEBI" id="CHEBI:57865"/>
    </ligand>
</feature>
<name>A0A1F5K385_9BACT</name>
<keyword evidence="6 11" id="KW-0547">Nucleotide-binding</keyword>
<reference evidence="13 14" key="1">
    <citation type="journal article" date="2016" name="Nat. Commun.">
        <title>Thousands of microbial genomes shed light on interconnected biogeochemical processes in an aquifer system.</title>
        <authorList>
            <person name="Anantharaman K."/>
            <person name="Brown C.T."/>
            <person name="Hug L.A."/>
            <person name="Sharon I."/>
            <person name="Castelle C.J."/>
            <person name="Probst A.J."/>
            <person name="Thomas B.C."/>
            <person name="Singh A."/>
            <person name="Wilkins M.J."/>
            <person name="Karaoz U."/>
            <person name="Brodie E.L."/>
            <person name="Williams K.H."/>
            <person name="Hubbard S.S."/>
            <person name="Banfield J.F."/>
        </authorList>
    </citation>
    <scope>NUCLEOTIDE SEQUENCE [LARGE SCALE GENOMIC DNA]</scope>
</reference>
<comment type="pathway">
    <text evidence="2 11">Pyrimidine metabolism; CTP biosynthesis via de novo pathway; UDP from UMP (UMPK route): step 1/1.</text>
</comment>
<comment type="function">
    <text evidence="11">Catalyzes the reversible phosphorylation of UMP to UDP.</text>
</comment>
<dbReference type="AlphaFoldDB" id="A0A1F5K385"/>
<dbReference type="HAMAP" id="MF_01220_B">
    <property type="entry name" value="PyrH_B"/>
    <property type="match status" value="1"/>
</dbReference>
<dbReference type="InterPro" id="IPR011817">
    <property type="entry name" value="Uridylate_kinase"/>
</dbReference>
<comment type="activity regulation">
    <text evidence="11">Allosterically activated by GTP. Inhibited by UTP.</text>
</comment>
<dbReference type="GO" id="GO:0005829">
    <property type="term" value="C:cytosol"/>
    <property type="evidence" value="ECO:0007669"/>
    <property type="project" value="TreeGrafter"/>
</dbReference>
<dbReference type="PIRSF" id="PIRSF005650">
    <property type="entry name" value="Uridylate_kin"/>
    <property type="match status" value="1"/>
</dbReference>
<sequence>MKKKKEGRRIKPLRYKRALLKLSGEAFGKNGRGIHLASVEQVALTISRLKRDTGVQLAVVVGAGNLFRGRYAEGTDVDRATADYIGMLGTLMNALALQEAMERLDGETRVMSAIPVNNLCEPFIRRKAIMHLESGRTVILGGGTGNPFCTTDFASALRAIELKCDLILKASNVNGVYDSDPKINPNAKRFETISHSDALNLSLKVMDSTAFALCKDEGLPIVVFDFKQPRNIERILQGQKIGTLVATS</sequence>
<evidence type="ECO:0000256" key="7">
    <source>
        <dbReference type="ARBA" id="ARBA00022777"/>
    </source>
</evidence>
<dbReference type="EMBL" id="MFDH01000023">
    <property type="protein sequence ID" value="OGE35413.1"/>
    <property type="molecule type" value="Genomic_DNA"/>
</dbReference>
<feature type="binding site" evidence="11">
    <location>
        <begin position="21"/>
        <end position="24"/>
    </location>
    <ligand>
        <name>ATP</name>
        <dbReference type="ChEBI" id="CHEBI:30616"/>
    </ligand>
</feature>
<evidence type="ECO:0000256" key="4">
    <source>
        <dbReference type="ARBA" id="ARBA00022490"/>
    </source>
</evidence>
<evidence type="ECO:0000256" key="3">
    <source>
        <dbReference type="ARBA" id="ARBA00007614"/>
    </source>
</evidence>
<dbReference type="GO" id="GO:0033862">
    <property type="term" value="F:UMP kinase activity"/>
    <property type="evidence" value="ECO:0007669"/>
    <property type="project" value="UniProtKB-EC"/>
</dbReference>
<dbReference type="InterPro" id="IPR015963">
    <property type="entry name" value="Uridylate_kinase_bac"/>
</dbReference>
<comment type="caution">
    <text evidence="13">The sequence shown here is derived from an EMBL/GenBank/DDBJ whole genome shotgun (WGS) entry which is preliminary data.</text>
</comment>
<dbReference type="STRING" id="1797780.A3E45_00070"/>
<evidence type="ECO:0000259" key="12">
    <source>
        <dbReference type="Pfam" id="PF00696"/>
    </source>
</evidence>
<dbReference type="SUPFAM" id="SSF53633">
    <property type="entry name" value="Carbamate kinase-like"/>
    <property type="match status" value="1"/>
</dbReference>
<feature type="binding site" evidence="11">
    <location>
        <position position="172"/>
    </location>
    <ligand>
        <name>ATP</name>
        <dbReference type="ChEBI" id="CHEBI:30616"/>
    </ligand>
</feature>
<evidence type="ECO:0000313" key="14">
    <source>
        <dbReference type="Proteomes" id="UP000176405"/>
    </source>
</evidence>
<evidence type="ECO:0000256" key="1">
    <source>
        <dbReference type="ARBA" id="ARBA00004496"/>
    </source>
</evidence>
<dbReference type="UniPathway" id="UPA00159">
    <property type="reaction ID" value="UER00275"/>
</dbReference>
<feature type="binding site" evidence="11">
    <location>
        <position position="64"/>
    </location>
    <ligand>
        <name>ATP</name>
        <dbReference type="ChEBI" id="CHEBI:30616"/>
    </ligand>
</feature>
<feature type="domain" description="Aspartate/glutamate/uridylate kinase" evidence="12">
    <location>
        <begin position="16"/>
        <end position="225"/>
    </location>
</feature>
<dbReference type="FunFam" id="3.40.1160.10:FF:000001">
    <property type="entry name" value="Uridylate kinase"/>
    <property type="match status" value="1"/>
</dbReference>
<gene>
    <name evidence="11" type="primary">pyrH</name>
    <name evidence="13" type="ORF">A3E45_00070</name>
</gene>
<evidence type="ECO:0000313" key="13">
    <source>
        <dbReference type="EMBL" id="OGE35413.1"/>
    </source>
</evidence>
<protein>
    <recommendedName>
        <fullName evidence="11">Uridylate kinase</fullName>
        <shortName evidence="11">UK</shortName>
        <ecNumber evidence="11">2.7.4.22</ecNumber>
    </recommendedName>
    <alternativeName>
        <fullName evidence="11">Uridine monophosphate kinase</fullName>
        <shortName evidence="11">UMP kinase</shortName>
        <shortName evidence="11">UMPK</shortName>
    </alternativeName>
</protein>
<dbReference type="NCBIfam" id="TIGR02075">
    <property type="entry name" value="pyrH_bact"/>
    <property type="match status" value="1"/>
</dbReference>
<dbReference type="Proteomes" id="UP000176405">
    <property type="component" value="Unassembled WGS sequence"/>
</dbReference>
<evidence type="ECO:0000256" key="5">
    <source>
        <dbReference type="ARBA" id="ARBA00022679"/>
    </source>
</evidence>
<evidence type="ECO:0000256" key="9">
    <source>
        <dbReference type="ARBA" id="ARBA00022975"/>
    </source>
</evidence>
<feature type="binding site" evidence="11">
    <location>
        <position position="83"/>
    </location>
    <ligand>
        <name>UMP</name>
        <dbReference type="ChEBI" id="CHEBI:57865"/>
    </ligand>
</feature>
<dbReference type="Gene3D" id="3.40.1160.10">
    <property type="entry name" value="Acetylglutamate kinase-like"/>
    <property type="match status" value="1"/>
</dbReference>
<dbReference type="PANTHER" id="PTHR42833:SF4">
    <property type="entry name" value="URIDYLATE KINASE PUMPKIN, CHLOROPLASTIC"/>
    <property type="match status" value="1"/>
</dbReference>
<evidence type="ECO:0000256" key="11">
    <source>
        <dbReference type="HAMAP-Rule" id="MF_01220"/>
    </source>
</evidence>
<dbReference type="GO" id="GO:0005524">
    <property type="term" value="F:ATP binding"/>
    <property type="evidence" value="ECO:0007669"/>
    <property type="project" value="UniProtKB-KW"/>
</dbReference>
<keyword evidence="5 11" id="KW-0808">Transferase</keyword>
<evidence type="ECO:0000256" key="2">
    <source>
        <dbReference type="ARBA" id="ARBA00004791"/>
    </source>
</evidence>
<organism evidence="13 14">
    <name type="scientific">Candidatus Daviesbacteria bacterium RIFCSPHIGHO2_12_FULL_43_11</name>
    <dbReference type="NCBI Taxonomy" id="1797780"/>
    <lineage>
        <taxon>Bacteria</taxon>
        <taxon>Candidatus Daviesiibacteriota</taxon>
    </lineage>
</organism>
<evidence type="ECO:0000256" key="8">
    <source>
        <dbReference type="ARBA" id="ARBA00022840"/>
    </source>
</evidence>
<feature type="region of interest" description="Involved in allosteric activation by GTP" evidence="11">
    <location>
        <begin position="28"/>
        <end position="33"/>
    </location>
</feature>
<keyword evidence="8 11" id="KW-0067">ATP-binding</keyword>
<dbReference type="InterPro" id="IPR001048">
    <property type="entry name" value="Asp/Glu/Uridylate_kinase"/>
</dbReference>
<comment type="subunit">
    <text evidence="11">Homohexamer.</text>
</comment>
<dbReference type="EC" id="2.7.4.22" evidence="11"/>
<feature type="binding site" evidence="11">
    <location>
        <position position="68"/>
    </location>
    <ligand>
        <name>ATP</name>
        <dbReference type="ChEBI" id="CHEBI:30616"/>
    </ligand>
</feature>
<proteinExistence type="inferred from homology"/>
<dbReference type="CDD" id="cd04254">
    <property type="entry name" value="AAK_UMPK-PyrH-Ec"/>
    <property type="match status" value="1"/>
</dbReference>
<dbReference type="GO" id="GO:0006225">
    <property type="term" value="P:UDP biosynthetic process"/>
    <property type="evidence" value="ECO:0007669"/>
    <property type="project" value="TreeGrafter"/>
</dbReference>
<accession>A0A1F5K385</accession>
<comment type="similarity">
    <text evidence="3 11">Belongs to the UMP kinase family.</text>
</comment>
<keyword evidence="9 11" id="KW-0665">Pyrimidine biosynthesis</keyword>